<keyword evidence="1" id="KW-0732">Signal</keyword>
<reference evidence="4 5" key="1">
    <citation type="submission" date="2024-06" db="EMBL/GenBank/DDBJ databases">
        <title>A chromosome-level genome assembly of beet webworm, Loxostege sticticalis.</title>
        <authorList>
            <person name="Zhang Y."/>
        </authorList>
    </citation>
    <scope>NUCLEOTIDE SEQUENCE [LARGE SCALE GENOMIC DNA]</scope>
    <source>
        <strain evidence="3">AQ026</strain>
        <strain evidence="2">AQ028</strain>
        <tissue evidence="2">Male pupae</tissue>
        <tissue evidence="3">Whole body</tissue>
    </source>
</reference>
<dbReference type="AlphaFoldDB" id="A0ABD0SNH9"/>
<evidence type="ECO:0000256" key="1">
    <source>
        <dbReference type="SAM" id="SignalP"/>
    </source>
</evidence>
<accession>A0ABD0SNH9</accession>
<protein>
    <submittedName>
        <fullName evidence="2">Uncharacterized protein</fullName>
    </submittedName>
</protein>
<dbReference type="Proteomes" id="UP001549920">
    <property type="component" value="Unassembled WGS sequence"/>
</dbReference>
<evidence type="ECO:0000313" key="3">
    <source>
        <dbReference type="EMBL" id="KAL0869449.1"/>
    </source>
</evidence>
<dbReference type="EMBL" id="JBEDNZ010000020">
    <property type="protein sequence ID" value="KAL0819991.1"/>
    <property type="molecule type" value="Genomic_DNA"/>
</dbReference>
<sequence>MASGRIPLCAILLLVIVGDVWSNPVFPHDEPPHPLAAVSELSSRLAAHAQREDARLPLPTPQELEAIKKVAQILVTLGAQVIPAIIGDPPSAGNCESAIEDVPNDMVNA</sequence>
<organism evidence="2 5">
    <name type="scientific">Loxostege sticticalis</name>
    <name type="common">Beet webworm moth</name>
    <dbReference type="NCBI Taxonomy" id="481309"/>
    <lineage>
        <taxon>Eukaryota</taxon>
        <taxon>Metazoa</taxon>
        <taxon>Ecdysozoa</taxon>
        <taxon>Arthropoda</taxon>
        <taxon>Hexapoda</taxon>
        <taxon>Insecta</taxon>
        <taxon>Pterygota</taxon>
        <taxon>Neoptera</taxon>
        <taxon>Endopterygota</taxon>
        <taxon>Lepidoptera</taxon>
        <taxon>Glossata</taxon>
        <taxon>Ditrysia</taxon>
        <taxon>Pyraloidea</taxon>
        <taxon>Crambidae</taxon>
        <taxon>Pyraustinae</taxon>
        <taxon>Loxostege</taxon>
    </lineage>
</organism>
<name>A0ABD0SNH9_LOXSC</name>
<comment type="caution">
    <text evidence="2">The sequence shown here is derived from an EMBL/GenBank/DDBJ whole genome shotgun (WGS) entry which is preliminary data.</text>
</comment>
<feature type="signal peptide" evidence="1">
    <location>
        <begin position="1"/>
        <end position="22"/>
    </location>
</feature>
<evidence type="ECO:0000313" key="4">
    <source>
        <dbReference type="Proteomes" id="UP001549920"/>
    </source>
</evidence>
<dbReference type="EMBL" id="JBEUOH010000020">
    <property type="protein sequence ID" value="KAL0869449.1"/>
    <property type="molecule type" value="Genomic_DNA"/>
</dbReference>
<feature type="chain" id="PRO_5044722709" evidence="1">
    <location>
        <begin position="23"/>
        <end position="109"/>
    </location>
</feature>
<dbReference type="Proteomes" id="UP001549921">
    <property type="component" value="Unassembled WGS sequence"/>
</dbReference>
<evidence type="ECO:0000313" key="5">
    <source>
        <dbReference type="Proteomes" id="UP001549921"/>
    </source>
</evidence>
<evidence type="ECO:0000313" key="2">
    <source>
        <dbReference type="EMBL" id="KAL0819991.1"/>
    </source>
</evidence>
<proteinExistence type="predicted"/>
<keyword evidence="4" id="KW-1185">Reference proteome</keyword>
<gene>
    <name evidence="3" type="ORF">ABMA27_007682</name>
    <name evidence="2" type="ORF">ABMA28_007986</name>
</gene>